<feature type="domain" description="Threonyl/alanyl tRNA synthetase SAD" evidence="4">
    <location>
        <begin position="166"/>
        <end position="208"/>
    </location>
</feature>
<dbReference type="GO" id="GO:0005524">
    <property type="term" value="F:ATP binding"/>
    <property type="evidence" value="ECO:0007669"/>
    <property type="project" value="InterPro"/>
</dbReference>
<dbReference type="SUPFAM" id="SSF50447">
    <property type="entry name" value="Translation proteins"/>
    <property type="match status" value="1"/>
</dbReference>
<dbReference type="InterPro" id="IPR018164">
    <property type="entry name" value="Ala-tRNA-synth_IIc_N"/>
</dbReference>
<evidence type="ECO:0000313" key="6">
    <source>
        <dbReference type="Proteomes" id="UP000075320"/>
    </source>
</evidence>
<protein>
    <submittedName>
        <fullName evidence="5">Alanyl-tRNA editing protein</fullName>
    </submittedName>
</protein>
<evidence type="ECO:0000256" key="2">
    <source>
        <dbReference type="ARBA" id="ARBA00022723"/>
    </source>
</evidence>
<comment type="caution">
    <text evidence="5">The sequence shown here is derived from an EMBL/GenBank/DDBJ whole genome shotgun (WGS) entry which is preliminary data.</text>
</comment>
<dbReference type="Gene3D" id="2.40.30.130">
    <property type="match status" value="1"/>
</dbReference>
<dbReference type="GO" id="GO:0002161">
    <property type="term" value="F:aminoacyl-tRNA deacylase activity"/>
    <property type="evidence" value="ECO:0007669"/>
    <property type="project" value="UniProtKB-ARBA"/>
</dbReference>
<dbReference type="GO" id="GO:0006419">
    <property type="term" value="P:alanyl-tRNA aminoacylation"/>
    <property type="evidence" value="ECO:0007669"/>
    <property type="project" value="InterPro"/>
</dbReference>
<dbReference type="Pfam" id="PF07973">
    <property type="entry name" value="tRNA_SAD"/>
    <property type="match status" value="1"/>
</dbReference>
<keyword evidence="2" id="KW-0479">Metal-binding</keyword>
<dbReference type="PANTHER" id="PTHR43462">
    <property type="entry name" value="ALANYL-TRNA EDITING PROTEIN"/>
    <property type="match status" value="1"/>
</dbReference>
<evidence type="ECO:0000256" key="3">
    <source>
        <dbReference type="ARBA" id="ARBA00022833"/>
    </source>
</evidence>
<dbReference type="GO" id="GO:0004813">
    <property type="term" value="F:alanine-tRNA ligase activity"/>
    <property type="evidence" value="ECO:0007669"/>
    <property type="project" value="InterPro"/>
</dbReference>
<evidence type="ECO:0000313" key="5">
    <source>
        <dbReference type="EMBL" id="KYG66579.1"/>
    </source>
</evidence>
<proteinExistence type="predicted"/>
<dbReference type="RefSeq" id="WP_061834143.1">
    <property type="nucleotide sequence ID" value="NZ_LUKE01000001.1"/>
</dbReference>
<dbReference type="InterPro" id="IPR012947">
    <property type="entry name" value="tRNA_SAD"/>
</dbReference>
<accession>A0A150WQK4</accession>
<evidence type="ECO:0000259" key="4">
    <source>
        <dbReference type="SMART" id="SM00863"/>
    </source>
</evidence>
<dbReference type="EMBL" id="LUKE01000001">
    <property type="protein sequence ID" value="KYG66579.1"/>
    <property type="molecule type" value="Genomic_DNA"/>
</dbReference>
<name>A0A150WQK4_BDEBC</name>
<organism evidence="5 6">
    <name type="scientific">Bdellovibrio bacteriovorus</name>
    <dbReference type="NCBI Taxonomy" id="959"/>
    <lineage>
        <taxon>Bacteria</taxon>
        <taxon>Pseudomonadati</taxon>
        <taxon>Bdellovibrionota</taxon>
        <taxon>Bdellovibrionia</taxon>
        <taxon>Bdellovibrionales</taxon>
        <taxon>Pseudobdellovibrionaceae</taxon>
        <taxon>Bdellovibrio</taxon>
    </lineage>
</organism>
<sequence>MTVKEFWMDPYKTESVAHVTSVDGADIQLDRTIFFAFSGGQESDSGTIAGFEVLKAEKRNKDIVYTLKPEHSLKIGDKVTVKINWERRHRLMRLHFAAELVLELICQKFPDTEKVGAHIAQDKARIDFQWPENISKILPDIQAAAQKIIDSSQPIISDFSDQESERRFWKIEEFSQVPCGGTHLANTKEIGKIKLKRVNPGKGKERVEIFVD</sequence>
<dbReference type="Gene3D" id="3.30.980.10">
    <property type="entry name" value="Threonyl-trna Synthetase, Chain A, domain 2"/>
    <property type="match status" value="1"/>
</dbReference>
<dbReference type="PANTHER" id="PTHR43462:SF1">
    <property type="entry name" value="ALANYL-TRNA EDITING PROTEIN AARSD1"/>
    <property type="match status" value="1"/>
</dbReference>
<dbReference type="AlphaFoldDB" id="A0A150WQK4"/>
<keyword evidence="6" id="KW-1185">Reference proteome</keyword>
<gene>
    <name evidence="5" type="ORF">AZI86_05910</name>
</gene>
<dbReference type="OrthoDB" id="9812949at2"/>
<dbReference type="InterPro" id="IPR051335">
    <property type="entry name" value="Alanyl-tRNA_Editing_Enzymes"/>
</dbReference>
<dbReference type="SUPFAM" id="SSF55186">
    <property type="entry name" value="ThrRS/AlaRS common domain"/>
    <property type="match status" value="1"/>
</dbReference>
<dbReference type="Pfam" id="PF01411">
    <property type="entry name" value="tRNA-synt_2c"/>
    <property type="match status" value="1"/>
</dbReference>
<dbReference type="SMART" id="SM00863">
    <property type="entry name" value="tRNA_SAD"/>
    <property type="match status" value="1"/>
</dbReference>
<dbReference type="Proteomes" id="UP000075320">
    <property type="component" value="Unassembled WGS sequence"/>
</dbReference>
<comment type="cofactor">
    <cofactor evidence="1">
        <name>Zn(2+)</name>
        <dbReference type="ChEBI" id="CHEBI:29105"/>
    </cofactor>
</comment>
<evidence type="ECO:0000256" key="1">
    <source>
        <dbReference type="ARBA" id="ARBA00001947"/>
    </source>
</evidence>
<dbReference type="GO" id="GO:0046872">
    <property type="term" value="F:metal ion binding"/>
    <property type="evidence" value="ECO:0007669"/>
    <property type="project" value="UniProtKB-KW"/>
</dbReference>
<keyword evidence="3" id="KW-0862">Zinc</keyword>
<dbReference type="InterPro" id="IPR009000">
    <property type="entry name" value="Transl_B-barrel_sf"/>
</dbReference>
<dbReference type="InterPro" id="IPR018163">
    <property type="entry name" value="Thr/Ala-tRNA-synth_IIc_edit"/>
</dbReference>
<reference evidence="5 6" key="1">
    <citation type="submission" date="2016-03" db="EMBL/GenBank/DDBJ databases">
        <authorList>
            <person name="Ploux O."/>
        </authorList>
    </citation>
    <scope>NUCLEOTIDE SEQUENCE [LARGE SCALE GENOMIC DNA]</scope>
    <source>
        <strain evidence="5 6">R0</strain>
    </source>
</reference>